<accession>A0AA38H1W0</accession>
<keyword evidence="1" id="KW-1133">Transmembrane helix</keyword>
<feature type="transmembrane region" description="Helical" evidence="1">
    <location>
        <begin position="22"/>
        <end position="43"/>
    </location>
</feature>
<gene>
    <name evidence="2" type="ORF">MKK02DRAFT_41312</name>
</gene>
<dbReference type="RefSeq" id="XP_052941944.1">
    <property type="nucleotide sequence ID" value="XM_053091517.1"/>
</dbReference>
<reference evidence="2" key="1">
    <citation type="journal article" date="2022" name="G3 (Bethesda)">
        <title>High quality genome of the basidiomycete yeast Dioszegia hungarica PDD-24b-2 isolated from cloud water.</title>
        <authorList>
            <person name="Jarrige D."/>
            <person name="Haridas S."/>
            <person name="Bleykasten-Grosshans C."/>
            <person name="Joly M."/>
            <person name="Nadalig T."/>
            <person name="Sancelme M."/>
            <person name="Vuilleumier S."/>
            <person name="Grigoriev I.V."/>
            <person name="Amato P."/>
            <person name="Bringel F."/>
        </authorList>
    </citation>
    <scope>NUCLEOTIDE SEQUENCE</scope>
    <source>
        <strain evidence="2">PDD-24b-2</strain>
    </source>
</reference>
<proteinExistence type="predicted"/>
<protein>
    <submittedName>
        <fullName evidence="2">Uncharacterized protein</fullName>
    </submittedName>
</protein>
<comment type="caution">
    <text evidence="2">The sequence shown here is derived from an EMBL/GenBank/DDBJ whole genome shotgun (WGS) entry which is preliminary data.</text>
</comment>
<keyword evidence="1" id="KW-0472">Membrane</keyword>
<name>A0AA38H1W0_9TREE</name>
<organism evidence="2 3">
    <name type="scientific">Dioszegia hungarica</name>
    <dbReference type="NCBI Taxonomy" id="4972"/>
    <lineage>
        <taxon>Eukaryota</taxon>
        <taxon>Fungi</taxon>
        <taxon>Dikarya</taxon>
        <taxon>Basidiomycota</taxon>
        <taxon>Agaricomycotina</taxon>
        <taxon>Tremellomycetes</taxon>
        <taxon>Tremellales</taxon>
        <taxon>Bulleribasidiaceae</taxon>
        <taxon>Dioszegia</taxon>
    </lineage>
</organism>
<dbReference type="GeneID" id="77730722"/>
<keyword evidence="1" id="KW-0812">Transmembrane</keyword>
<evidence type="ECO:0000313" key="2">
    <source>
        <dbReference type="EMBL" id="KAI9632167.1"/>
    </source>
</evidence>
<sequence length="106" mass="11370">MAALEAADLYFSTSQASIEEKVASTLLVGLTFGGLGGTIGYLMDQRLWRLQERECDLADDQYSERTLSGRSMSISAMEKKKGLLTSPVGLMGLGGLEKSGTTEMVV</sequence>
<keyword evidence="3" id="KW-1185">Reference proteome</keyword>
<evidence type="ECO:0000313" key="3">
    <source>
        <dbReference type="Proteomes" id="UP001164286"/>
    </source>
</evidence>
<evidence type="ECO:0000256" key="1">
    <source>
        <dbReference type="SAM" id="Phobius"/>
    </source>
</evidence>
<dbReference type="Proteomes" id="UP001164286">
    <property type="component" value="Unassembled WGS sequence"/>
</dbReference>
<dbReference type="EMBL" id="JAKWFO010000015">
    <property type="protein sequence ID" value="KAI9632167.1"/>
    <property type="molecule type" value="Genomic_DNA"/>
</dbReference>
<dbReference type="AlphaFoldDB" id="A0AA38H1W0"/>